<dbReference type="Gene3D" id="3.10.20.90">
    <property type="entry name" value="Phosphatidylinositol 3-kinase Catalytic Subunit, Chain A, domain 1"/>
    <property type="match status" value="1"/>
</dbReference>
<dbReference type="InterPro" id="IPR029071">
    <property type="entry name" value="Ubiquitin-like_domsf"/>
</dbReference>
<evidence type="ECO:0000313" key="7">
    <source>
        <dbReference type="Proteomes" id="UP000278627"/>
    </source>
</evidence>
<dbReference type="SUPFAM" id="SSF50156">
    <property type="entry name" value="PDZ domain-like"/>
    <property type="match status" value="3"/>
</dbReference>
<dbReference type="Proteomes" id="UP000278627">
    <property type="component" value="Unassembled WGS sequence"/>
</dbReference>
<reference evidence="6 7" key="2">
    <citation type="submission" date="2018-11" db="EMBL/GenBank/DDBJ databases">
        <authorList>
            <consortium name="Pathogen Informatics"/>
        </authorList>
    </citation>
    <scope>NUCLEOTIDE SEQUENCE [LARGE SCALE GENOMIC DNA]</scope>
</reference>
<organism evidence="8">
    <name type="scientific">Brugia pahangi</name>
    <name type="common">Filarial nematode worm</name>
    <dbReference type="NCBI Taxonomy" id="6280"/>
    <lineage>
        <taxon>Eukaryota</taxon>
        <taxon>Metazoa</taxon>
        <taxon>Ecdysozoa</taxon>
        <taxon>Nematoda</taxon>
        <taxon>Chromadorea</taxon>
        <taxon>Rhabditida</taxon>
        <taxon>Spirurina</taxon>
        <taxon>Spiruromorpha</taxon>
        <taxon>Filarioidea</taxon>
        <taxon>Onchocercidae</taxon>
        <taxon>Brugia</taxon>
    </lineage>
</organism>
<dbReference type="InterPro" id="IPR036034">
    <property type="entry name" value="PDZ_sf"/>
</dbReference>
<dbReference type="PANTHER" id="PTHR46900">
    <property type="entry name" value="TYROSINE-PROTEIN PHOSPHATASE NON-RECEPTOR TYPE 13"/>
    <property type="match status" value="1"/>
</dbReference>
<dbReference type="InterPro" id="IPR018979">
    <property type="entry name" value="FERM_N"/>
</dbReference>
<feature type="chain" id="PRO_5043121579" evidence="2">
    <location>
        <begin position="32"/>
        <end position="1459"/>
    </location>
</feature>
<sequence length="1459" mass="164204">MKRHFHRPLRAIIVKFLTTLLIFHEIAPTETSDLNNLTNLMDDIGVSLSEIVEVRGCGLNDDELLALIIISCEVLTKTPAGVFSPEHVILHTDGELEIKSVSRDKVSNEYVPPEMKEGNTDVDPGAVHVYCLGEVIRFAGGAESDNADLFSLLNVMTVAHIATRPSVTRLYIFLPYSFLFGTHSGCVPHICRKNLIFLNFWRLGQMAKNKLTIQNPKALLAEMYILVMGDEAEDIDDLDISSGEYMPNSLDENGGLRNLKWDQTGTTMGVTCDRSRKVTHADPFDGVETDIWKLSGRNPFNSVKVAYEKVLPEAKIGSSPLQEEKQQKLSVGKIEVLLEQSEEEEGKPVFESSLLTKSLSYNFDDDIVEYREENVSSDELSSTLILLPEGHIDKVDENLDYDGHSLLATNVIHECNDSLFSEVDESQKMIGSTVLSSGGQNNIDGQNLLGEPICESLSGNKNEDVPMVVLAKKENEKARTSPVLESRVKGLAPILENGKERLSPVLESRVKRIVVTKEASVGSVAAEQQFMRRNSLLPNRISGRKSSSKHFKRRLKAEPEFVRNANTSSICLKAPAQRKKKVTLHRIEHTDVTVELLSGKHVEVSCRSDAVASEIADVVMRHMNFSENSFFGLTILRDGEHFFLDGHQRLEKFAPPGWKNARQYGSSRRLYMLFLRFRYYPASVAFMRTEVVLHELYLQLRRDILDDRIQPKRDLLYDLAAFALQSEYSDQPNVTVLDYFDLRHYIPKRYLDNCNEEAVIKNVVERHGKHRGMKQQDAEKRFILLCQRLFDYGAHLHRVFASKPSINLGNTPLGDPETGVAQWIGIMTRGIVLFEEESSGRHVQIEHLWQNTQTLQFDKKRFVIASEIHEPSINIFYTDHYTKSAYFVRFAASQHRFMIKMRQWNHTLRRDSPFQFRRMPDVGADTNFMEEVAPVYYMNSSDITNMPERGFTRTSNQYSSNDAFSKKYAETIHSSNLRPRMSSISDEISEQISPEEFVESGDGYILEILLEKDRNTGLGLTLVDGNLNGIKGVYVKSVSEGGVGKKGGVNVGDRLLSVNNVSLIGRDRHVTVDLVRKCGNFVHLKIFRLEAVTSALASGIIKDKTAIDDQKGYKNHSLSVSEGLRSRTPPPPRKYSNTLKKRIRAVSDFGAVGDTLPDLNSEDLLSNLRNESKLGYLRPETSLNDEVECRMRYEVPVVSMYKFEGIDDELIEHSPKRCSTTPYFPFKASENDWVKVAKSDSDQQKSSFNNWKSVQDYRKKPNLDWADDLDDIVEPLPSDVSMITLERNESGSLGFQIASSGGIVYVKQITAEPALSCPDIQVGDRIILVNHEKVQNLTHQQLVDLLRKSGERVIIGLQNSNKEVRACDEGEQTVRVVLEKSHTGSLGLSLAKKTGFDGIYIRMISSGSAADIDGTLHIGDKIWKVNGQLVNSYTPGAIVDLLKATNNPVEIIVKRAIIK</sequence>
<evidence type="ECO:0000256" key="2">
    <source>
        <dbReference type="SAM" id="SignalP"/>
    </source>
</evidence>
<dbReference type="Pfam" id="PF00373">
    <property type="entry name" value="FERM_M"/>
    <property type="match status" value="1"/>
</dbReference>
<dbReference type="PROSITE" id="PS50106">
    <property type="entry name" value="PDZ"/>
    <property type="match status" value="3"/>
</dbReference>
<dbReference type="SMART" id="SM00228">
    <property type="entry name" value="PDZ"/>
    <property type="match status" value="3"/>
</dbReference>
<dbReference type="InterPro" id="IPR052074">
    <property type="entry name" value="NonRcpt_TyrProt_Phosphatase"/>
</dbReference>
<dbReference type="InterPro" id="IPR014352">
    <property type="entry name" value="FERM/acyl-CoA-bd_prot_sf"/>
</dbReference>
<evidence type="ECO:0000259" key="4">
    <source>
        <dbReference type="PROSITE" id="PS50106"/>
    </source>
</evidence>
<dbReference type="Pfam" id="PF09379">
    <property type="entry name" value="FERM_N"/>
    <property type="match status" value="1"/>
</dbReference>
<dbReference type="InterPro" id="IPR019747">
    <property type="entry name" value="FERM_CS"/>
</dbReference>
<dbReference type="CDD" id="cd00136">
    <property type="entry name" value="PDZ_canonical"/>
    <property type="match status" value="2"/>
</dbReference>
<proteinExistence type="predicted"/>
<dbReference type="Gene3D" id="1.20.80.10">
    <property type="match status" value="1"/>
</dbReference>
<evidence type="ECO:0000259" key="5">
    <source>
        <dbReference type="PROSITE" id="PS51377"/>
    </source>
</evidence>
<protein>
    <submittedName>
        <fullName evidence="8">FERM domain-containing protein</fullName>
    </submittedName>
</protein>
<evidence type="ECO:0000313" key="6">
    <source>
        <dbReference type="EMBL" id="VDN81496.1"/>
    </source>
</evidence>
<evidence type="ECO:0000313" key="8">
    <source>
        <dbReference type="WBParaSite" id="BPAG_0000030901-mRNA-1"/>
    </source>
</evidence>
<dbReference type="InterPro" id="IPR019748">
    <property type="entry name" value="FERM_central"/>
</dbReference>
<dbReference type="InterPro" id="IPR000299">
    <property type="entry name" value="FERM_domain"/>
</dbReference>
<dbReference type="InterPro" id="IPR035963">
    <property type="entry name" value="FERM_2"/>
</dbReference>
<dbReference type="InterPro" id="IPR001478">
    <property type="entry name" value="PDZ"/>
</dbReference>
<dbReference type="InterPro" id="IPR011019">
    <property type="entry name" value="KIND_dom"/>
</dbReference>
<keyword evidence="2" id="KW-0732">Signal</keyword>
<dbReference type="STRING" id="6280.A0A0N4SXB7"/>
<dbReference type="Pfam" id="PF09380">
    <property type="entry name" value="FERM_C"/>
    <property type="match status" value="1"/>
</dbReference>
<dbReference type="InterPro" id="IPR011993">
    <property type="entry name" value="PH-like_dom_sf"/>
</dbReference>
<evidence type="ECO:0000256" key="1">
    <source>
        <dbReference type="ARBA" id="ARBA00022737"/>
    </source>
</evidence>
<dbReference type="CDD" id="cd17101">
    <property type="entry name" value="FERM_F1_PTPN13_like"/>
    <property type="match status" value="1"/>
</dbReference>
<dbReference type="SUPFAM" id="SSF50729">
    <property type="entry name" value="PH domain-like"/>
    <property type="match status" value="1"/>
</dbReference>
<dbReference type="WBParaSite" id="BPAG_0000030901-mRNA-1">
    <property type="protein sequence ID" value="BPAG_0000030901-mRNA-1"/>
    <property type="gene ID" value="BPAG_0000030901"/>
</dbReference>
<keyword evidence="7" id="KW-1185">Reference proteome</keyword>
<reference evidence="8" key="1">
    <citation type="submission" date="2016-03" db="UniProtKB">
        <authorList>
            <consortium name="WormBaseParasite"/>
        </authorList>
    </citation>
    <scope>IDENTIFICATION</scope>
</reference>
<keyword evidence="1" id="KW-0677">Repeat</keyword>
<dbReference type="SMART" id="SM00295">
    <property type="entry name" value="B41"/>
    <property type="match status" value="1"/>
</dbReference>
<dbReference type="InterPro" id="IPR019749">
    <property type="entry name" value="Band_41_domain"/>
</dbReference>
<dbReference type="PRINTS" id="PR00935">
    <property type="entry name" value="BAND41"/>
</dbReference>
<dbReference type="PANTHER" id="PTHR46900:SF2">
    <property type="entry name" value="TYROSINE-PROTEIN PHOSPHATASE NON-RECEPTOR TYPE 13"/>
    <property type="match status" value="1"/>
</dbReference>
<dbReference type="SMART" id="SM00750">
    <property type="entry name" value="KIND"/>
    <property type="match status" value="1"/>
</dbReference>
<feature type="domain" description="PDZ" evidence="4">
    <location>
        <begin position="1007"/>
        <end position="1090"/>
    </location>
</feature>
<dbReference type="PROSITE" id="PS51377">
    <property type="entry name" value="KIND"/>
    <property type="match status" value="1"/>
</dbReference>
<dbReference type="CDD" id="cd14473">
    <property type="entry name" value="FERM_B-lobe"/>
    <property type="match status" value="1"/>
</dbReference>
<accession>A0A0N4SXB7</accession>
<feature type="domain" description="FERM" evidence="3">
    <location>
        <begin position="590"/>
        <end position="902"/>
    </location>
</feature>
<dbReference type="PROSITE" id="PS50057">
    <property type="entry name" value="FERM_3"/>
    <property type="match status" value="1"/>
</dbReference>
<evidence type="ECO:0000259" key="3">
    <source>
        <dbReference type="PROSITE" id="PS50057"/>
    </source>
</evidence>
<dbReference type="SMART" id="SM01196">
    <property type="entry name" value="FERM_C"/>
    <property type="match status" value="1"/>
</dbReference>
<feature type="domain" description="PDZ" evidence="4">
    <location>
        <begin position="1282"/>
        <end position="1361"/>
    </location>
</feature>
<feature type="domain" description="PDZ" evidence="4">
    <location>
        <begin position="1375"/>
        <end position="1457"/>
    </location>
</feature>
<gene>
    <name evidence="6" type="ORF">BPAG_LOCUS310</name>
</gene>
<feature type="domain" description="KIND" evidence="5">
    <location>
        <begin position="46"/>
        <end position="289"/>
    </location>
</feature>
<dbReference type="EMBL" id="UZAD01000012">
    <property type="protein sequence ID" value="VDN81496.1"/>
    <property type="molecule type" value="Genomic_DNA"/>
</dbReference>
<dbReference type="SUPFAM" id="SSF54236">
    <property type="entry name" value="Ubiquitin-like"/>
    <property type="match status" value="1"/>
</dbReference>
<dbReference type="PROSITE" id="PS00661">
    <property type="entry name" value="FERM_2"/>
    <property type="match status" value="1"/>
</dbReference>
<dbReference type="Gene3D" id="2.30.42.10">
    <property type="match status" value="3"/>
</dbReference>
<dbReference type="Pfam" id="PF00595">
    <property type="entry name" value="PDZ"/>
    <property type="match status" value="3"/>
</dbReference>
<dbReference type="Gene3D" id="1.10.510.10">
    <property type="entry name" value="Transferase(Phosphotransferase) domain 1"/>
    <property type="match status" value="1"/>
</dbReference>
<dbReference type="Gene3D" id="2.30.29.30">
    <property type="entry name" value="Pleckstrin-homology domain (PH domain)/Phosphotyrosine-binding domain (PTB)"/>
    <property type="match status" value="1"/>
</dbReference>
<dbReference type="SUPFAM" id="SSF47031">
    <property type="entry name" value="Second domain of FERM"/>
    <property type="match status" value="1"/>
</dbReference>
<dbReference type="InterPro" id="IPR018980">
    <property type="entry name" value="FERM_PH-like_C"/>
</dbReference>
<name>A0A0N4SXB7_BRUPA</name>
<feature type="signal peptide" evidence="2">
    <location>
        <begin position="1"/>
        <end position="31"/>
    </location>
</feature>